<organism evidence="2">
    <name type="scientific">Solanum chacoense</name>
    <name type="common">Chaco potato</name>
    <dbReference type="NCBI Taxonomy" id="4108"/>
    <lineage>
        <taxon>Eukaryota</taxon>
        <taxon>Viridiplantae</taxon>
        <taxon>Streptophyta</taxon>
        <taxon>Embryophyta</taxon>
        <taxon>Tracheophyta</taxon>
        <taxon>Spermatophyta</taxon>
        <taxon>Magnoliopsida</taxon>
        <taxon>eudicotyledons</taxon>
        <taxon>Gunneridae</taxon>
        <taxon>Pentapetalae</taxon>
        <taxon>asterids</taxon>
        <taxon>lamiids</taxon>
        <taxon>Solanales</taxon>
        <taxon>Solanaceae</taxon>
        <taxon>Solanoideae</taxon>
        <taxon>Solaneae</taxon>
        <taxon>Solanum</taxon>
    </lineage>
</organism>
<keyword evidence="1" id="KW-0472">Membrane</keyword>
<proteinExistence type="predicted"/>
<accession>A0A0V0GYS1</accession>
<keyword evidence="1" id="KW-1133">Transmembrane helix</keyword>
<feature type="transmembrane region" description="Helical" evidence="1">
    <location>
        <begin position="25"/>
        <end position="48"/>
    </location>
</feature>
<dbReference type="AlphaFoldDB" id="A0A0V0GYS1"/>
<sequence>MGFVFGRRVAQILPFLMQKSDPFCALALCVLIVLGDLSWFFSLFLLCLHQCTVDIWFLVDSVYLC</sequence>
<reference evidence="2" key="1">
    <citation type="submission" date="2015-12" db="EMBL/GenBank/DDBJ databases">
        <title>Gene expression during late stages of embryo sac development: a critical building block for successful pollen-pistil interactions.</title>
        <authorList>
            <person name="Liu Y."/>
            <person name="Joly V."/>
            <person name="Sabar M."/>
            <person name="Matton D.P."/>
        </authorList>
    </citation>
    <scope>NUCLEOTIDE SEQUENCE</scope>
</reference>
<dbReference type="EMBL" id="GEDG01029755">
    <property type="protein sequence ID" value="JAP12347.1"/>
    <property type="molecule type" value="Transcribed_RNA"/>
</dbReference>
<name>A0A0V0GYS1_SOLCH</name>
<evidence type="ECO:0000313" key="2">
    <source>
        <dbReference type="EMBL" id="JAP12347.1"/>
    </source>
</evidence>
<keyword evidence="1" id="KW-0812">Transmembrane</keyword>
<evidence type="ECO:0000256" key="1">
    <source>
        <dbReference type="SAM" id="Phobius"/>
    </source>
</evidence>
<protein>
    <submittedName>
        <fullName evidence="2">Putative ovule protein</fullName>
    </submittedName>
</protein>